<sequence>MNDVTGGKSNGKHNHNKACLLQTMVCESAGKRRCVPQEEQCINQTCDTQEINHNSMMSQNYNLNTPSVQTQQNLISLNPDGHLSIDHSQQGELLHQHMNHQQHQISVTPMGDNMQSESGSHKQIYPQHQDTMVMDLHDETYSVADIDICDVNQACIMMDSDFVPNPEQYKPVESNKLPG</sequence>
<protein>
    <submittedName>
        <fullName evidence="1">Uncharacterized protein</fullName>
    </submittedName>
</protein>
<gene>
    <name evidence="1" type="ORF">KUTeg_022805</name>
</gene>
<organism evidence="1 2">
    <name type="scientific">Tegillarca granosa</name>
    <name type="common">Malaysian cockle</name>
    <name type="synonym">Anadara granosa</name>
    <dbReference type="NCBI Taxonomy" id="220873"/>
    <lineage>
        <taxon>Eukaryota</taxon>
        <taxon>Metazoa</taxon>
        <taxon>Spiralia</taxon>
        <taxon>Lophotrochozoa</taxon>
        <taxon>Mollusca</taxon>
        <taxon>Bivalvia</taxon>
        <taxon>Autobranchia</taxon>
        <taxon>Pteriomorphia</taxon>
        <taxon>Arcoida</taxon>
        <taxon>Arcoidea</taxon>
        <taxon>Arcidae</taxon>
        <taxon>Tegillarca</taxon>
    </lineage>
</organism>
<proteinExistence type="predicted"/>
<evidence type="ECO:0000313" key="2">
    <source>
        <dbReference type="Proteomes" id="UP001217089"/>
    </source>
</evidence>
<dbReference type="Proteomes" id="UP001217089">
    <property type="component" value="Unassembled WGS sequence"/>
</dbReference>
<name>A0ABQ9E0T5_TEGGR</name>
<reference evidence="1 2" key="1">
    <citation type="submission" date="2022-12" db="EMBL/GenBank/DDBJ databases">
        <title>Chromosome-level genome of Tegillarca granosa.</title>
        <authorList>
            <person name="Kim J."/>
        </authorList>
    </citation>
    <scope>NUCLEOTIDE SEQUENCE [LARGE SCALE GENOMIC DNA]</scope>
    <source>
        <strain evidence="1">Teg-2019</strain>
        <tissue evidence="1">Adductor muscle</tissue>
    </source>
</reference>
<evidence type="ECO:0000313" key="1">
    <source>
        <dbReference type="EMBL" id="KAJ8298745.1"/>
    </source>
</evidence>
<keyword evidence="2" id="KW-1185">Reference proteome</keyword>
<comment type="caution">
    <text evidence="1">The sequence shown here is derived from an EMBL/GenBank/DDBJ whole genome shotgun (WGS) entry which is preliminary data.</text>
</comment>
<accession>A0ABQ9E0T5</accession>
<dbReference type="EMBL" id="JARBDR010000921">
    <property type="protein sequence ID" value="KAJ8298745.1"/>
    <property type="molecule type" value="Genomic_DNA"/>
</dbReference>